<sequence>MIWFYLLVQLILVILMIAGAIQFFNILFRGHAPF</sequence>
<evidence type="ECO:0000313" key="3">
    <source>
        <dbReference type="Proteomes" id="UP000034048"/>
    </source>
</evidence>
<protein>
    <submittedName>
        <fullName evidence="2">Uncharacterized protein</fullName>
    </submittedName>
</protein>
<keyword evidence="1" id="KW-0472">Membrane</keyword>
<gene>
    <name evidence="2" type="ORF">UT42_C0048G0001</name>
</gene>
<dbReference type="AlphaFoldDB" id="A0A0G0RI12"/>
<feature type="non-terminal residue" evidence="2">
    <location>
        <position position="34"/>
    </location>
</feature>
<evidence type="ECO:0000256" key="1">
    <source>
        <dbReference type="SAM" id="Phobius"/>
    </source>
</evidence>
<keyword evidence="1" id="KW-0812">Transmembrane</keyword>
<name>A0A0G0RI12_9BACT</name>
<dbReference type="Proteomes" id="UP000034048">
    <property type="component" value="Unassembled WGS sequence"/>
</dbReference>
<evidence type="ECO:0000313" key="2">
    <source>
        <dbReference type="EMBL" id="KKR13307.1"/>
    </source>
</evidence>
<feature type="transmembrane region" description="Helical" evidence="1">
    <location>
        <begin position="6"/>
        <end position="28"/>
    </location>
</feature>
<organism evidence="2 3">
    <name type="scientific">Candidatus Falkowbacteria bacterium GW2011_GWA2_39_24</name>
    <dbReference type="NCBI Taxonomy" id="1618634"/>
    <lineage>
        <taxon>Bacteria</taxon>
        <taxon>Candidatus Falkowiibacteriota</taxon>
    </lineage>
</organism>
<proteinExistence type="predicted"/>
<dbReference type="EMBL" id="LBWS01000048">
    <property type="protein sequence ID" value="KKR13307.1"/>
    <property type="molecule type" value="Genomic_DNA"/>
</dbReference>
<keyword evidence="1" id="KW-1133">Transmembrane helix</keyword>
<comment type="caution">
    <text evidence="2">The sequence shown here is derived from an EMBL/GenBank/DDBJ whole genome shotgun (WGS) entry which is preliminary data.</text>
</comment>
<accession>A0A0G0RI12</accession>
<reference evidence="2 3" key="1">
    <citation type="journal article" date="2015" name="Nature">
        <title>rRNA introns, odd ribosomes, and small enigmatic genomes across a large radiation of phyla.</title>
        <authorList>
            <person name="Brown C.T."/>
            <person name="Hug L.A."/>
            <person name="Thomas B.C."/>
            <person name="Sharon I."/>
            <person name="Castelle C.J."/>
            <person name="Singh A."/>
            <person name="Wilkins M.J."/>
            <person name="Williams K.H."/>
            <person name="Banfield J.F."/>
        </authorList>
    </citation>
    <scope>NUCLEOTIDE SEQUENCE [LARGE SCALE GENOMIC DNA]</scope>
</reference>